<organism evidence="1 2">
    <name type="scientific">Candidatus Muproteobacteria bacterium RBG_19FT_COMBO_61_10</name>
    <dbReference type="NCBI Taxonomy" id="1817761"/>
    <lineage>
        <taxon>Bacteria</taxon>
        <taxon>Pseudomonadati</taxon>
        <taxon>Pseudomonadota</taxon>
        <taxon>Candidatus Muproteobacteria</taxon>
    </lineage>
</organism>
<reference evidence="1 2" key="1">
    <citation type="journal article" date="2016" name="Nat. Commun.">
        <title>Thousands of microbial genomes shed light on interconnected biogeochemical processes in an aquifer system.</title>
        <authorList>
            <person name="Anantharaman K."/>
            <person name="Brown C.T."/>
            <person name="Hug L.A."/>
            <person name="Sharon I."/>
            <person name="Castelle C.J."/>
            <person name="Probst A.J."/>
            <person name="Thomas B.C."/>
            <person name="Singh A."/>
            <person name="Wilkins M.J."/>
            <person name="Karaoz U."/>
            <person name="Brodie E.L."/>
            <person name="Williams K.H."/>
            <person name="Hubbard S.S."/>
            <person name="Banfield J.F."/>
        </authorList>
    </citation>
    <scope>NUCLEOTIDE SEQUENCE [LARGE SCALE GENOMIC DNA]</scope>
</reference>
<dbReference type="EMBL" id="MFSV01000115">
    <property type="protein sequence ID" value="OGI57736.1"/>
    <property type="molecule type" value="Genomic_DNA"/>
</dbReference>
<proteinExistence type="predicted"/>
<dbReference type="Proteomes" id="UP000177950">
    <property type="component" value="Unassembled WGS sequence"/>
</dbReference>
<dbReference type="AlphaFoldDB" id="A0A1F6UK40"/>
<comment type="caution">
    <text evidence="1">The sequence shown here is derived from an EMBL/GenBank/DDBJ whole genome shotgun (WGS) entry which is preliminary data.</text>
</comment>
<gene>
    <name evidence="1" type="ORF">A2V58_09240</name>
</gene>
<evidence type="ECO:0000313" key="1">
    <source>
        <dbReference type="EMBL" id="OGI57736.1"/>
    </source>
</evidence>
<sequence length="179" mass="19106">MSESSEIVLSLSVAGMEQYCQDVLRQARNTGHALTQLAALQSLIASHTQPGATQSPAYQEIMALVERHAAEARRRLLEESTAALVPALSRRQLCSVVQVHVSLSRNGFHQAAIAAIVRLTAAERHAAQSWAALWCADATRRAEAASGYPGALNLEAAGIPATDYAAMRDVSLYLADALV</sequence>
<evidence type="ECO:0000313" key="2">
    <source>
        <dbReference type="Proteomes" id="UP000177950"/>
    </source>
</evidence>
<accession>A0A1F6UK40</accession>
<name>A0A1F6UK40_9PROT</name>
<protein>
    <submittedName>
        <fullName evidence="1">Uncharacterized protein</fullName>
    </submittedName>
</protein>